<proteinExistence type="inferred from homology"/>
<keyword evidence="7" id="KW-1185">Reference proteome</keyword>
<dbReference type="SMART" id="SM01230">
    <property type="entry name" value="Gln-synt_C"/>
    <property type="match status" value="1"/>
</dbReference>
<dbReference type="PANTHER" id="PTHR43407:SF1">
    <property type="entry name" value="LENGSIN"/>
    <property type="match status" value="1"/>
</dbReference>
<name>A0A2P5PA87_9CHLR</name>
<dbReference type="GO" id="GO:0005737">
    <property type="term" value="C:cytoplasm"/>
    <property type="evidence" value="ECO:0007669"/>
    <property type="project" value="TreeGrafter"/>
</dbReference>
<dbReference type="GO" id="GO:0019740">
    <property type="term" value="P:nitrogen utilization"/>
    <property type="evidence" value="ECO:0007669"/>
    <property type="project" value="TreeGrafter"/>
</dbReference>
<dbReference type="PROSITE" id="PS51987">
    <property type="entry name" value="GS_CATALYTIC"/>
    <property type="match status" value="1"/>
</dbReference>
<dbReference type="SUPFAM" id="SSF54368">
    <property type="entry name" value="Glutamine synthetase, N-terminal domain"/>
    <property type="match status" value="1"/>
</dbReference>
<dbReference type="Proteomes" id="UP000235653">
    <property type="component" value="Unassembled WGS sequence"/>
</dbReference>
<dbReference type="EC" id="6.3.1.2" evidence="2"/>
<dbReference type="PANTHER" id="PTHR43407">
    <property type="entry name" value="GLUTAMINE SYNTHETASE"/>
    <property type="match status" value="1"/>
</dbReference>
<dbReference type="InterPro" id="IPR008147">
    <property type="entry name" value="Gln_synt_N"/>
</dbReference>
<dbReference type="OrthoDB" id="9807095at2"/>
<dbReference type="GO" id="GO:0006542">
    <property type="term" value="P:glutamine biosynthetic process"/>
    <property type="evidence" value="ECO:0007669"/>
    <property type="project" value="InterPro"/>
</dbReference>
<gene>
    <name evidence="6" type="ORF">JP09_000650</name>
</gene>
<dbReference type="Gene3D" id="3.30.590.10">
    <property type="entry name" value="Glutamine synthetase/guanido kinase, catalytic domain"/>
    <property type="match status" value="1"/>
</dbReference>
<dbReference type="InterPro" id="IPR008146">
    <property type="entry name" value="Gln_synth_cat_dom"/>
</dbReference>
<sequence>MTQKPANLNANRLASYLDKAPEDFSKRDIIKYIEENNIASVNFRHLGGDGRLKNLNFIINTREQLDQILSSGERVDGSSLFSYIDSASSDLYVVPRYKTAFVNPFSAVPAIDILCTYFTKEGKRLESAPENILKKAKDNLNAKTGMRFEAMGELEYYVIAPHQHLYPTVAQRGYQESAPFCKWETLRYEAMNLIAQSGGKIKYGHSEVGHISSDDHEMEQNEIEFSPVNVEDAADQLVVAKWILRMLGKRNNVTVTFAPKILVGHAGSGMHVHTRVMKGDQNMLVDGGRLNDFARKVIAGYLKLAPSLTAFGNTIPLSFLRLVPHQEAPTNVCWGDRNRSSLVRVPLGWLHSNDMAAEANPNENATARNFSNNQTVEFRSPDGSANIHLLMAGLVVAVQHGLELENALDLAKKLYVDVNIFASANKEIQSNLPQLPTSCWDAADCLLKDRGIYEKDGIFPASVIDGLSKMLKRYEDKDLSERFYGKGDEIQKLVDQYIHI</sequence>
<evidence type="ECO:0000313" key="6">
    <source>
        <dbReference type="EMBL" id="PPD59219.1"/>
    </source>
</evidence>
<evidence type="ECO:0000313" key="7">
    <source>
        <dbReference type="Proteomes" id="UP000235653"/>
    </source>
</evidence>
<organism evidence="6 7">
    <name type="scientific">Dehalogenimonas etheniformans</name>
    <dbReference type="NCBI Taxonomy" id="1536648"/>
    <lineage>
        <taxon>Bacteria</taxon>
        <taxon>Bacillati</taxon>
        <taxon>Chloroflexota</taxon>
        <taxon>Dehalococcoidia</taxon>
        <taxon>Dehalococcoidales</taxon>
        <taxon>Dehalococcoidaceae</taxon>
        <taxon>Dehalogenimonas</taxon>
    </lineage>
</organism>
<dbReference type="InterPro" id="IPR014746">
    <property type="entry name" value="Gln_synth/guanido_kin_cat_dom"/>
</dbReference>
<dbReference type="RefSeq" id="WP_102331453.1">
    <property type="nucleotide sequence ID" value="NZ_CP058566.2"/>
</dbReference>
<comment type="similarity">
    <text evidence="1 3 4">Belongs to the glutamine synthetase family.</text>
</comment>
<dbReference type="InterPro" id="IPR036651">
    <property type="entry name" value="Gln_synt_N_sf"/>
</dbReference>
<dbReference type="GO" id="GO:0016020">
    <property type="term" value="C:membrane"/>
    <property type="evidence" value="ECO:0007669"/>
    <property type="project" value="TreeGrafter"/>
</dbReference>
<dbReference type="EMBL" id="JQAN02000001">
    <property type="protein sequence ID" value="PPD59219.1"/>
    <property type="molecule type" value="Genomic_DNA"/>
</dbReference>
<evidence type="ECO:0000256" key="2">
    <source>
        <dbReference type="ARBA" id="ARBA00012937"/>
    </source>
</evidence>
<comment type="caution">
    <text evidence="6">The sequence shown here is derived from an EMBL/GenBank/DDBJ whole genome shotgun (WGS) entry which is preliminary data.</text>
</comment>
<dbReference type="Pfam" id="PF00120">
    <property type="entry name" value="Gln-synt_C"/>
    <property type="match status" value="1"/>
</dbReference>
<protein>
    <recommendedName>
        <fullName evidence="2">glutamine synthetase</fullName>
        <ecNumber evidence="2">6.3.1.2</ecNumber>
    </recommendedName>
</protein>
<evidence type="ECO:0000256" key="3">
    <source>
        <dbReference type="PROSITE-ProRule" id="PRU01331"/>
    </source>
</evidence>
<dbReference type="Pfam" id="PF03951">
    <property type="entry name" value="Gln-synt_N"/>
    <property type="match status" value="1"/>
</dbReference>
<dbReference type="SUPFAM" id="SSF55931">
    <property type="entry name" value="Glutamine synthetase/guanido kinase"/>
    <property type="match status" value="1"/>
</dbReference>
<dbReference type="Gene3D" id="3.10.20.70">
    <property type="entry name" value="Glutamine synthetase, N-terminal domain"/>
    <property type="match status" value="1"/>
</dbReference>
<accession>A0A2P5PA87</accession>
<evidence type="ECO:0000256" key="1">
    <source>
        <dbReference type="ARBA" id="ARBA00009897"/>
    </source>
</evidence>
<reference evidence="6 7" key="1">
    <citation type="journal article" date="2017" name="ISME J.">
        <title>Grape pomace compost harbors organohalide-respiring Dehalogenimonas species with novel reductive dehalogenase genes.</title>
        <authorList>
            <person name="Yang Y."/>
            <person name="Higgins S.A."/>
            <person name="Yan J."/>
            <person name="Simsir B."/>
            <person name="Chourey K."/>
            <person name="Iyer R."/>
            <person name="Hettich R.L."/>
            <person name="Baldwin B."/>
            <person name="Ogles D.M."/>
            <person name="Loffler F.E."/>
        </authorList>
    </citation>
    <scope>NUCLEOTIDE SEQUENCE [LARGE SCALE GENOMIC DNA]</scope>
    <source>
        <strain evidence="6 7">GP</strain>
    </source>
</reference>
<dbReference type="GO" id="GO:0004356">
    <property type="term" value="F:glutamine synthetase activity"/>
    <property type="evidence" value="ECO:0007669"/>
    <property type="project" value="UniProtKB-EC"/>
</dbReference>
<feature type="domain" description="GS catalytic" evidence="5">
    <location>
        <begin position="129"/>
        <end position="500"/>
    </location>
</feature>
<dbReference type="AlphaFoldDB" id="A0A2P5PA87"/>
<evidence type="ECO:0000259" key="5">
    <source>
        <dbReference type="PROSITE" id="PS51987"/>
    </source>
</evidence>
<evidence type="ECO:0000256" key="4">
    <source>
        <dbReference type="RuleBase" id="RU000384"/>
    </source>
</evidence>